<name>A0A8B9G1U6_9PSIT</name>
<dbReference type="PROSITE" id="PS01013">
    <property type="entry name" value="OSBP"/>
    <property type="match status" value="1"/>
</dbReference>
<evidence type="ECO:0000256" key="4">
    <source>
        <dbReference type="ARBA" id="ARBA00023121"/>
    </source>
</evidence>
<evidence type="ECO:0000256" key="7">
    <source>
        <dbReference type="SAM" id="MobiDB-lite"/>
    </source>
</evidence>
<dbReference type="FunFam" id="3.30.70.3490:FF:000001">
    <property type="entry name" value="Oxysterol-binding protein"/>
    <property type="match status" value="1"/>
</dbReference>
<feature type="domain" description="PH" evidence="8">
    <location>
        <begin position="101"/>
        <end position="133"/>
    </location>
</feature>
<reference evidence="9" key="2">
    <citation type="submission" date="2025-09" db="UniProtKB">
        <authorList>
            <consortium name="Ensembl"/>
        </authorList>
    </citation>
    <scope>IDENTIFICATION</scope>
</reference>
<dbReference type="Proteomes" id="UP000694522">
    <property type="component" value="Unplaced"/>
</dbReference>
<dbReference type="GO" id="GO:0005794">
    <property type="term" value="C:Golgi apparatus"/>
    <property type="evidence" value="ECO:0007669"/>
    <property type="project" value="TreeGrafter"/>
</dbReference>
<dbReference type="InterPro" id="IPR001849">
    <property type="entry name" value="PH_domain"/>
</dbReference>
<dbReference type="GO" id="GO:0005829">
    <property type="term" value="C:cytosol"/>
    <property type="evidence" value="ECO:0007669"/>
    <property type="project" value="TreeGrafter"/>
</dbReference>
<dbReference type="SUPFAM" id="SSF144000">
    <property type="entry name" value="Oxysterol-binding protein-like"/>
    <property type="match status" value="1"/>
</dbReference>
<sequence>MMLWCKATSITKTKDAYYYPENHSFTNNYWGFFLQLRILWLSRESFCCYCIQFASNLSMLFEFQWCSDRVYAADVTACLIRILFFVSQGAVIGIDDEDDSTFTITVDQKTFHFQARDADEREKWIHALEDTILRHTLQLQGVDSGFVPSVHDFDKKLTEADAYLQILIDQLKLFDEKLQNCKDDEQRKKIESLKETTSSMVESIKHCIVLLQIAKDQNNEEKHADGLISTINPVDAVYQPSPLEQSVISTMPSQAVIPPGSGQSAPSSSLTSPSHVNLSPNTVPDFSYSSSEDEFYDADEFYQSSSSPKRCMDSSGSAAVLTRSSTGSSLKRPDTTESLNSSISNGTNDTDLFDPPDDRDDDGEGESVEEHKSVIMHLLSQVRLGMDLTKVVLPTFILERRSLLEMYADFFAHPDLFVSISDQKDPKERMVQVVKWYLSAFHAGRKGSVAKKPYNPILGEIFRCHWVLPGTDGEDDMEPVSEGPVPWVSKSSVTFVAEQVSHHPPISAFYAECFSKRIQFNAHIWTKSKFLGMSIGVHCIGQGCVTCLDYDEHYILTFPNGYGRSILTVPWIELGGECSINCSKTGYNASIVFHTKPFYGGKKHRITAEIFSPNDKKPFCSIEGEWNGVMYAKYSTGENAVFIDTKKMPTIKKKVRKLEDQADYESRCLWKDVTYNLKIRDIDAATAAKHALEERQRAEARARKEKETSWETRLFHEDGECWVYDEPLLKRLAASKH</sequence>
<dbReference type="Pfam" id="PF01237">
    <property type="entry name" value="Oxysterol_BP"/>
    <property type="match status" value="1"/>
</dbReference>
<dbReference type="PROSITE" id="PS50003">
    <property type="entry name" value="PH_DOMAIN"/>
    <property type="match status" value="1"/>
</dbReference>
<dbReference type="GO" id="GO:0016020">
    <property type="term" value="C:membrane"/>
    <property type="evidence" value="ECO:0007669"/>
    <property type="project" value="TreeGrafter"/>
</dbReference>
<feature type="compositionally biased region" description="Polar residues" evidence="7">
    <location>
        <begin position="336"/>
        <end position="348"/>
    </location>
</feature>
<dbReference type="FunFam" id="1.10.287.2720:FF:000001">
    <property type="entry name" value="Oxysterol-binding OBPalpha"/>
    <property type="match status" value="1"/>
</dbReference>
<dbReference type="FunFam" id="2.40.160.120:FF:000002">
    <property type="entry name" value="Oxysterol-binding protein"/>
    <property type="match status" value="1"/>
</dbReference>
<feature type="region of interest" description="Disordered" evidence="7">
    <location>
        <begin position="253"/>
        <end position="369"/>
    </location>
</feature>
<evidence type="ECO:0000313" key="9">
    <source>
        <dbReference type="Ensembl" id="ENSACOP00000015431.1"/>
    </source>
</evidence>
<protein>
    <recommendedName>
        <fullName evidence="6">Oxysterol-binding protein</fullName>
    </recommendedName>
</protein>
<dbReference type="Gene3D" id="2.40.160.120">
    <property type="match status" value="1"/>
</dbReference>
<dbReference type="InterPro" id="IPR011993">
    <property type="entry name" value="PH-like_dom_sf"/>
</dbReference>
<comment type="similarity">
    <text evidence="5">Belongs to the OSBP family.</text>
</comment>
<dbReference type="Gene3D" id="2.30.29.30">
    <property type="entry name" value="Pleckstrin-homology domain (PH domain)/Phosphotyrosine-binding domain (PTB)"/>
    <property type="match status" value="1"/>
</dbReference>
<accession>A0A8B9G1U6</accession>
<evidence type="ECO:0000313" key="10">
    <source>
        <dbReference type="Proteomes" id="UP000694522"/>
    </source>
</evidence>
<evidence type="ECO:0000256" key="1">
    <source>
        <dbReference type="ARBA" id="ARBA00022448"/>
    </source>
</evidence>
<dbReference type="Gene3D" id="3.30.70.3490">
    <property type="match status" value="1"/>
</dbReference>
<feature type="compositionally biased region" description="Polar residues" evidence="7">
    <location>
        <begin position="275"/>
        <end position="290"/>
    </location>
</feature>
<evidence type="ECO:0000256" key="6">
    <source>
        <dbReference type="RuleBase" id="RU003845"/>
    </source>
</evidence>
<dbReference type="SUPFAM" id="SSF50729">
    <property type="entry name" value="PH domain-like"/>
    <property type="match status" value="1"/>
</dbReference>
<keyword evidence="10" id="KW-1185">Reference proteome</keyword>
<dbReference type="AlphaFoldDB" id="A0A8B9G1U6"/>
<keyword evidence="4" id="KW-0446">Lipid-binding</keyword>
<evidence type="ECO:0000256" key="2">
    <source>
        <dbReference type="ARBA" id="ARBA00022553"/>
    </source>
</evidence>
<organism evidence="9 10">
    <name type="scientific">Amazona collaria</name>
    <name type="common">yellow-billed parrot</name>
    <dbReference type="NCBI Taxonomy" id="241587"/>
    <lineage>
        <taxon>Eukaryota</taxon>
        <taxon>Metazoa</taxon>
        <taxon>Chordata</taxon>
        <taxon>Craniata</taxon>
        <taxon>Vertebrata</taxon>
        <taxon>Euteleostomi</taxon>
        <taxon>Archelosauria</taxon>
        <taxon>Archosauria</taxon>
        <taxon>Dinosauria</taxon>
        <taxon>Saurischia</taxon>
        <taxon>Theropoda</taxon>
        <taxon>Coelurosauria</taxon>
        <taxon>Aves</taxon>
        <taxon>Neognathae</taxon>
        <taxon>Neoaves</taxon>
        <taxon>Telluraves</taxon>
        <taxon>Australaves</taxon>
        <taxon>Psittaciformes</taxon>
        <taxon>Psittacidae</taxon>
        <taxon>Amazona</taxon>
    </lineage>
</organism>
<keyword evidence="1 6" id="KW-0813">Transport</keyword>
<reference evidence="9" key="1">
    <citation type="submission" date="2025-08" db="UniProtKB">
        <authorList>
            <consortium name="Ensembl"/>
        </authorList>
    </citation>
    <scope>IDENTIFICATION</scope>
</reference>
<keyword evidence="3 6" id="KW-0445">Lipid transport</keyword>
<evidence type="ECO:0000259" key="8">
    <source>
        <dbReference type="PROSITE" id="PS50003"/>
    </source>
</evidence>
<proteinExistence type="inferred from homology"/>
<keyword evidence="2" id="KW-0597">Phosphoprotein</keyword>
<evidence type="ECO:0000256" key="3">
    <source>
        <dbReference type="ARBA" id="ARBA00023055"/>
    </source>
</evidence>
<feature type="compositionally biased region" description="Acidic residues" evidence="7">
    <location>
        <begin position="351"/>
        <end position="367"/>
    </location>
</feature>
<dbReference type="PANTHER" id="PTHR10972:SF200">
    <property type="entry name" value="OXYSTEROL-BINDING PROTEIN-RELATED PROTEIN 9"/>
    <property type="match status" value="1"/>
</dbReference>
<feature type="compositionally biased region" description="Low complexity" evidence="7">
    <location>
        <begin position="258"/>
        <end position="274"/>
    </location>
</feature>
<evidence type="ECO:0000256" key="5">
    <source>
        <dbReference type="RuleBase" id="RU003844"/>
    </source>
</evidence>
<feature type="compositionally biased region" description="Acidic residues" evidence="7">
    <location>
        <begin position="291"/>
        <end position="300"/>
    </location>
</feature>
<dbReference type="GO" id="GO:0006869">
    <property type="term" value="P:lipid transport"/>
    <property type="evidence" value="ECO:0007669"/>
    <property type="project" value="UniProtKB-KW"/>
</dbReference>
<dbReference type="GO" id="GO:0032934">
    <property type="term" value="F:sterol binding"/>
    <property type="evidence" value="ECO:0007669"/>
    <property type="project" value="TreeGrafter"/>
</dbReference>
<dbReference type="Ensembl" id="ENSACOT00000015980.1">
    <property type="protein sequence ID" value="ENSACOP00000015431.1"/>
    <property type="gene ID" value="ENSACOG00000010714.1"/>
</dbReference>
<dbReference type="InterPro" id="IPR000648">
    <property type="entry name" value="Oxysterol-bd"/>
</dbReference>
<dbReference type="Gene3D" id="1.10.287.2720">
    <property type="match status" value="1"/>
</dbReference>
<dbReference type="InterPro" id="IPR018494">
    <property type="entry name" value="Oxysterol-bd_CS"/>
</dbReference>
<dbReference type="PANTHER" id="PTHR10972">
    <property type="entry name" value="OXYSTEROL-BINDING PROTEIN-RELATED"/>
    <property type="match status" value="1"/>
</dbReference>
<feature type="compositionally biased region" description="Polar residues" evidence="7">
    <location>
        <begin position="302"/>
        <end position="329"/>
    </location>
</feature>
<dbReference type="InterPro" id="IPR037239">
    <property type="entry name" value="OSBP_sf"/>
</dbReference>